<keyword evidence="2" id="KW-1185">Reference proteome</keyword>
<reference evidence="2" key="1">
    <citation type="journal article" date="2019" name="Int. J. Syst. Evol. Microbiol.">
        <title>The Global Catalogue of Microorganisms (GCM) 10K type strain sequencing project: providing services to taxonomists for standard genome sequencing and annotation.</title>
        <authorList>
            <consortium name="The Broad Institute Genomics Platform"/>
            <consortium name="The Broad Institute Genome Sequencing Center for Infectious Disease"/>
            <person name="Wu L."/>
            <person name="Ma J."/>
        </authorList>
    </citation>
    <scope>NUCLEOTIDE SEQUENCE [LARGE SCALE GENOMIC DNA]</scope>
    <source>
        <strain evidence="2">KCTC 52487</strain>
    </source>
</reference>
<organism evidence="1 2">
    <name type="scientific">Hyphobacterium vulgare</name>
    <dbReference type="NCBI Taxonomy" id="1736751"/>
    <lineage>
        <taxon>Bacteria</taxon>
        <taxon>Pseudomonadati</taxon>
        <taxon>Pseudomonadota</taxon>
        <taxon>Alphaproteobacteria</taxon>
        <taxon>Maricaulales</taxon>
        <taxon>Maricaulaceae</taxon>
        <taxon>Hyphobacterium</taxon>
    </lineage>
</organism>
<evidence type="ECO:0008006" key="3">
    <source>
        <dbReference type="Google" id="ProtNLM"/>
    </source>
</evidence>
<protein>
    <recommendedName>
        <fullName evidence="3">STAS/SEC14 domain-containing protein</fullName>
    </recommendedName>
</protein>
<name>A0ABV7A074_9PROT</name>
<dbReference type="Proteomes" id="UP001595379">
    <property type="component" value="Unassembled WGS sequence"/>
</dbReference>
<evidence type="ECO:0000313" key="2">
    <source>
        <dbReference type="Proteomes" id="UP001595379"/>
    </source>
</evidence>
<gene>
    <name evidence="1" type="ORF">ACFOOR_13175</name>
</gene>
<dbReference type="RefSeq" id="WP_343163053.1">
    <property type="nucleotide sequence ID" value="NZ_JBHRSV010000028.1"/>
</dbReference>
<comment type="caution">
    <text evidence="1">The sequence shown here is derived from an EMBL/GenBank/DDBJ whole genome shotgun (WGS) entry which is preliminary data.</text>
</comment>
<accession>A0ABV7A074</accession>
<evidence type="ECO:0000313" key="1">
    <source>
        <dbReference type="EMBL" id="MFC2927062.1"/>
    </source>
</evidence>
<proteinExistence type="predicted"/>
<dbReference type="EMBL" id="JBHRSV010000028">
    <property type="protein sequence ID" value="MFC2927062.1"/>
    <property type="molecule type" value="Genomic_DNA"/>
</dbReference>
<sequence>MAAKIEFDPALGAVVSCSQDAVTRDSMRDAIRRITGELAANDCQRLLVDMVAANVQVSIADMTFILDQLLTATHGDLRMALILPDSARPHGDFAHDYLTAEHVEVELFRCPVEARRWIAA</sequence>